<dbReference type="InterPro" id="IPR023074">
    <property type="entry name" value="HMG_CoA_Rdtase_cat_sf"/>
</dbReference>
<dbReference type="SUPFAM" id="SSF56542">
    <property type="entry name" value="Substrate-binding domain of HMG-CoA reductase"/>
    <property type="match status" value="1"/>
</dbReference>
<dbReference type="InterPro" id="IPR009029">
    <property type="entry name" value="HMG_CoA_Rdtase_sub-bd_dom_sf"/>
</dbReference>
<evidence type="ECO:0000256" key="4">
    <source>
        <dbReference type="ARBA" id="ARBA00023002"/>
    </source>
</evidence>
<accession>A0ABV7CDZ7</accession>
<protein>
    <recommendedName>
        <fullName evidence="2">hydroxymethylglutaryl-CoA reductase (NADPH)</fullName>
        <ecNumber evidence="2">1.1.1.34</ecNumber>
    </recommendedName>
</protein>
<dbReference type="Pfam" id="PF00368">
    <property type="entry name" value="HMG-CoA_red"/>
    <property type="match status" value="1"/>
</dbReference>
<dbReference type="PANTHER" id="PTHR10572">
    <property type="entry name" value="3-HYDROXY-3-METHYLGLUTARYL-COENZYME A REDUCTASE"/>
    <property type="match status" value="1"/>
</dbReference>
<comment type="similarity">
    <text evidence="1">Belongs to the HMG-CoA reductase family.</text>
</comment>
<dbReference type="CDD" id="cd00643">
    <property type="entry name" value="HMG-CoA_reductase_classI"/>
    <property type="match status" value="1"/>
</dbReference>
<dbReference type="InterPro" id="IPR002202">
    <property type="entry name" value="HMG_CoA_Rdtase"/>
</dbReference>
<evidence type="ECO:0000256" key="5">
    <source>
        <dbReference type="SAM" id="MobiDB-lite"/>
    </source>
</evidence>
<feature type="region of interest" description="Disordered" evidence="5">
    <location>
        <begin position="10"/>
        <end position="30"/>
    </location>
</feature>
<dbReference type="InterPro" id="IPR009023">
    <property type="entry name" value="HMG_CoA_Rdtase_NAD(P)-bd_sf"/>
</dbReference>
<evidence type="ECO:0000313" key="7">
    <source>
        <dbReference type="Proteomes" id="UP001595384"/>
    </source>
</evidence>
<dbReference type="Proteomes" id="UP001595384">
    <property type="component" value="Unassembled WGS sequence"/>
</dbReference>
<keyword evidence="7" id="KW-1185">Reference proteome</keyword>
<keyword evidence="3" id="KW-0521">NADP</keyword>
<organism evidence="6 7">
    <name type="scientific">Vibrio zhugei</name>
    <dbReference type="NCBI Taxonomy" id="2479546"/>
    <lineage>
        <taxon>Bacteria</taxon>
        <taxon>Pseudomonadati</taxon>
        <taxon>Pseudomonadota</taxon>
        <taxon>Gammaproteobacteria</taxon>
        <taxon>Vibrionales</taxon>
        <taxon>Vibrionaceae</taxon>
        <taxon>Vibrio</taxon>
    </lineage>
</organism>
<dbReference type="RefSeq" id="WP_123014175.1">
    <property type="nucleotide sequence ID" value="NZ_AP024912.1"/>
</dbReference>
<dbReference type="EMBL" id="JBHRSE010000095">
    <property type="protein sequence ID" value="MFC3024905.1"/>
    <property type="molecule type" value="Genomic_DNA"/>
</dbReference>
<dbReference type="PROSITE" id="PS50065">
    <property type="entry name" value="HMG_COA_REDUCTASE_4"/>
    <property type="match status" value="1"/>
</dbReference>
<sequence>MTDNFSHFYHRTRSAHATQERRSPALPASGRLTPELVNKRWQHFALPEAQAALLDPITEETMHSYTKNIEHFIGTVKLPVGIAGPILVNGQHAQAEFCIPLATTEAALVSSYHRGCRLITAAGGASTLVLQEGVTRTPGFAFACLADAARFIGWVSEHVADLKSVAESTTQHGQLQDIEVEMEGNHVYLVFQFFTEDASGQNMVTIATQAAFDYVMQHSPVEPRQAFLDANLSGDKKANSHVMRHVRGKKVTAEVHIAESLIQRYLHTTSDAMIEFGLMANNGGQLNGTIGTNAHYANALAAFYIACGQDAACVAESAVGITRFERSIHGGLCASVTLPNIMVGTVGGGTQLPSQKACLELLGLNGSGHARALAEVLAAVCLAGELSIVGAFCAGHFTRAHHKLAR</sequence>
<evidence type="ECO:0000256" key="1">
    <source>
        <dbReference type="ARBA" id="ARBA00007661"/>
    </source>
</evidence>
<keyword evidence="4" id="KW-0560">Oxidoreductase</keyword>
<dbReference type="InterPro" id="IPR004554">
    <property type="entry name" value="HMG_CoA_Rdtase_eu_arc"/>
</dbReference>
<comment type="caution">
    <text evidence="6">The sequence shown here is derived from an EMBL/GenBank/DDBJ whole genome shotgun (WGS) entry which is preliminary data.</text>
</comment>
<dbReference type="Gene3D" id="3.90.770.10">
    <property type="entry name" value="3-hydroxy-3-methylglutaryl-coenzyme A Reductase, Chain A, domain 2"/>
    <property type="match status" value="1"/>
</dbReference>
<dbReference type="Gene3D" id="3.30.70.420">
    <property type="entry name" value="Hydroxymethylglutaryl-CoA reductase, class I/II, NAD/NADP-binding domain"/>
    <property type="match status" value="1"/>
</dbReference>
<dbReference type="InterPro" id="IPR023076">
    <property type="entry name" value="HMG_CoA_Rdtase_CS"/>
</dbReference>
<dbReference type="SUPFAM" id="SSF55035">
    <property type="entry name" value="NAD-binding domain of HMG-CoA reductase"/>
    <property type="match status" value="1"/>
</dbReference>
<evidence type="ECO:0000256" key="3">
    <source>
        <dbReference type="ARBA" id="ARBA00022857"/>
    </source>
</evidence>
<evidence type="ECO:0000256" key="2">
    <source>
        <dbReference type="ARBA" id="ARBA00012999"/>
    </source>
</evidence>
<evidence type="ECO:0000313" key="6">
    <source>
        <dbReference type="EMBL" id="MFC3024905.1"/>
    </source>
</evidence>
<dbReference type="PROSITE" id="PS00318">
    <property type="entry name" value="HMG_COA_REDUCTASE_2"/>
    <property type="match status" value="1"/>
</dbReference>
<name>A0ABV7CDZ7_9VIBR</name>
<dbReference type="EC" id="1.1.1.34" evidence="2"/>
<reference evidence="7" key="1">
    <citation type="journal article" date="2019" name="Int. J. Syst. Evol. Microbiol.">
        <title>The Global Catalogue of Microorganisms (GCM) 10K type strain sequencing project: providing services to taxonomists for standard genome sequencing and annotation.</title>
        <authorList>
            <consortium name="The Broad Institute Genomics Platform"/>
            <consortium name="The Broad Institute Genome Sequencing Center for Infectious Disease"/>
            <person name="Wu L."/>
            <person name="Ma J."/>
        </authorList>
    </citation>
    <scope>NUCLEOTIDE SEQUENCE [LARGE SCALE GENOMIC DNA]</scope>
    <source>
        <strain evidence="7">KCTC 62784</strain>
    </source>
</reference>
<dbReference type="PRINTS" id="PR00071">
    <property type="entry name" value="HMGCOARDTASE"/>
</dbReference>
<dbReference type="PANTHER" id="PTHR10572:SF24">
    <property type="entry name" value="3-HYDROXY-3-METHYLGLUTARYL-COENZYME A REDUCTASE"/>
    <property type="match status" value="1"/>
</dbReference>
<gene>
    <name evidence="6" type="ORF">ACFODT_13875</name>
</gene>
<proteinExistence type="inferred from homology"/>